<comment type="caution">
    <text evidence="2">The sequence shown here is derived from an EMBL/GenBank/DDBJ whole genome shotgun (WGS) entry which is preliminary data.</text>
</comment>
<feature type="compositionally biased region" description="Polar residues" evidence="1">
    <location>
        <begin position="42"/>
        <end position="52"/>
    </location>
</feature>
<protein>
    <submittedName>
        <fullName evidence="2">Uncharacterized protein</fullName>
    </submittedName>
</protein>
<dbReference type="Proteomes" id="UP000315783">
    <property type="component" value="Unassembled WGS sequence"/>
</dbReference>
<organism evidence="2 3">
    <name type="scientific">Cordyceps javanica</name>
    <dbReference type="NCBI Taxonomy" id="43265"/>
    <lineage>
        <taxon>Eukaryota</taxon>
        <taxon>Fungi</taxon>
        <taxon>Dikarya</taxon>
        <taxon>Ascomycota</taxon>
        <taxon>Pezizomycotina</taxon>
        <taxon>Sordariomycetes</taxon>
        <taxon>Hypocreomycetidae</taxon>
        <taxon>Hypocreales</taxon>
        <taxon>Cordycipitaceae</taxon>
        <taxon>Cordyceps</taxon>
    </lineage>
</organism>
<gene>
    <name evidence="2" type="ORF">IF1G_05892</name>
</gene>
<evidence type="ECO:0000256" key="1">
    <source>
        <dbReference type="SAM" id="MobiDB-lite"/>
    </source>
</evidence>
<dbReference type="AlphaFoldDB" id="A0A545UZK3"/>
<reference evidence="2 3" key="1">
    <citation type="journal article" date="2019" name="Appl. Microbiol. Biotechnol.">
        <title>Genome sequence of Isaria javanica and comparative genome analysis insights into family S53 peptidase evolution in fungal entomopathogens.</title>
        <authorList>
            <person name="Lin R."/>
            <person name="Zhang X."/>
            <person name="Xin B."/>
            <person name="Zou M."/>
            <person name="Gao Y."/>
            <person name="Qin F."/>
            <person name="Hu Q."/>
            <person name="Xie B."/>
            <person name="Cheng X."/>
        </authorList>
    </citation>
    <scope>NUCLEOTIDE SEQUENCE [LARGE SCALE GENOMIC DNA]</scope>
    <source>
        <strain evidence="2 3">IJ1G</strain>
    </source>
</reference>
<feature type="compositionally biased region" description="Basic and acidic residues" evidence="1">
    <location>
        <begin position="54"/>
        <end position="63"/>
    </location>
</feature>
<dbReference type="EMBL" id="SPUK01000008">
    <property type="protein sequence ID" value="TQV94905.1"/>
    <property type="molecule type" value="Genomic_DNA"/>
</dbReference>
<proteinExistence type="predicted"/>
<feature type="region of interest" description="Disordered" evidence="1">
    <location>
        <begin position="1"/>
        <end position="63"/>
    </location>
</feature>
<sequence>MQLENLKTKCSPGSCYSGSDRKHNNDAISNLVFPAPLGQASERATPSPSQKSPQKKDNNNNEG</sequence>
<keyword evidence="3" id="KW-1185">Reference proteome</keyword>
<evidence type="ECO:0000313" key="3">
    <source>
        <dbReference type="Proteomes" id="UP000315783"/>
    </source>
</evidence>
<accession>A0A545UZK3</accession>
<name>A0A545UZK3_9HYPO</name>
<evidence type="ECO:0000313" key="2">
    <source>
        <dbReference type="EMBL" id="TQV94905.1"/>
    </source>
</evidence>